<keyword evidence="3" id="KW-1185">Reference proteome</keyword>
<organism evidence="2 3">
    <name type="scientific">Olea europaea subsp. europaea</name>
    <dbReference type="NCBI Taxonomy" id="158383"/>
    <lineage>
        <taxon>Eukaryota</taxon>
        <taxon>Viridiplantae</taxon>
        <taxon>Streptophyta</taxon>
        <taxon>Embryophyta</taxon>
        <taxon>Tracheophyta</taxon>
        <taxon>Spermatophyta</taxon>
        <taxon>Magnoliopsida</taxon>
        <taxon>eudicotyledons</taxon>
        <taxon>Gunneridae</taxon>
        <taxon>Pentapetalae</taxon>
        <taxon>asterids</taxon>
        <taxon>lamiids</taxon>
        <taxon>Lamiales</taxon>
        <taxon>Oleaceae</taxon>
        <taxon>Oleeae</taxon>
        <taxon>Olea</taxon>
    </lineage>
</organism>
<protein>
    <submittedName>
        <fullName evidence="2">Uncharacterized protein</fullName>
    </submittedName>
</protein>
<name>A0A8S0URL6_OLEEU</name>
<feature type="region of interest" description="Disordered" evidence="1">
    <location>
        <begin position="1"/>
        <end position="53"/>
    </location>
</feature>
<dbReference type="EMBL" id="CACTIH010009053">
    <property type="protein sequence ID" value="CAA3021356.1"/>
    <property type="molecule type" value="Genomic_DNA"/>
</dbReference>
<evidence type="ECO:0000313" key="2">
    <source>
        <dbReference type="EMBL" id="CAA3021356.1"/>
    </source>
</evidence>
<dbReference type="Proteomes" id="UP000594638">
    <property type="component" value="Unassembled WGS sequence"/>
</dbReference>
<feature type="compositionally biased region" description="Polar residues" evidence="1">
    <location>
        <begin position="9"/>
        <end position="19"/>
    </location>
</feature>
<gene>
    <name evidence="2" type="ORF">OLEA9_A092504</name>
</gene>
<evidence type="ECO:0000313" key="3">
    <source>
        <dbReference type="Proteomes" id="UP000594638"/>
    </source>
</evidence>
<reference evidence="2 3" key="1">
    <citation type="submission" date="2019-12" db="EMBL/GenBank/DDBJ databases">
        <authorList>
            <person name="Alioto T."/>
            <person name="Alioto T."/>
            <person name="Gomez Garrido J."/>
        </authorList>
    </citation>
    <scope>NUCLEOTIDE SEQUENCE [LARGE SCALE GENOMIC DNA]</scope>
</reference>
<comment type="caution">
    <text evidence="2">The sequence shown here is derived from an EMBL/GenBank/DDBJ whole genome shotgun (WGS) entry which is preliminary data.</text>
</comment>
<dbReference type="Gramene" id="OE9A092504T1">
    <property type="protein sequence ID" value="OE9A092504C1"/>
    <property type="gene ID" value="OE9A092504"/>
</dbReference>
<accession>A0A8S0URL6</accession>
<proteinExistence type="predicted"/>
<feature type="compositionally biased region" description="Low complexity" evidence="1">
    <location>
        <begin position="42"/>
        <end position="53"/>
    </location>
</feature>
<sequence length="53" mass="5807">MAPEDGKTSRISMSAPNKSQTERTTHTRAPPACRQRPPPHATPWATIATTTTY</sequence>
<evidence type="ECO:0000256" key="1">
    <source>
        <dbReference type="SAM" id="MobiDB-lite"/>
    </source>
</evidence>
<dbReference type="AlphaFoldDB" id="A0A8S0URL6"/>
<feature type="non-terminal residue" evidence="2">
    <location>
        <position position="53"/>
    </location>
</feature>